<evidence type="ECO:0000256" key="6">
    <source>
        <dbReference type="ARBA" id="ARBA00040775"/>
    </source>
</evidence>
<evidence type="ECO:0000256" key="7">
    <source>
        <dbReference type="SAM" id="SignalP"/>
    </source>
</evidence>
<dbReference type="EMBL" id="NCVQ01000004">
    <property type="protein sequence ID" value="PWZ30488.1"/>
    <property type="molecule type" value="Genomic_DNA"/>
</dbReference>
<dbReference type="InterPro" id="IPR039992">
    <property type="entry name" value="Sep15_SelM"/>
</dbReference>
<name>A0A3L6FC09_MAIZE</name>
<comment type="caution">
    <text evidence="9">The sequence shown here is derived from an EMBL/GenBank/DDBJ whole genome shotgun (WGS) entry which is preliminary data.</text>
</comment>
<dbReference type="InterPro" id="IPR036249">
    <property type="entry name" value="Thioredoxin-like_sf"/>
</dbReference>
<dbReference type="Gene3D" id="3.40.30.50">
    <property type="entry name" value="Sep15/SelM thioredoxin-like domain, active-site redox motif"/>
    <property type="match status" value="1"/>
</dbReference>
<reference evidence="9" key="1">
    <citation type="journal article" date="2018" name="Nat. Genet.">
        <title>Extensive intraspecific gene order and gene structural variations between Mo17 and other maize genomes.</title>
        <authorList>
            <person name="Sun S."/>
            <person name="Zhou Y."/>
            <person name="Chen J."/>
            <person name="Shi J."/>
            <person name="Zhao H."/>
            <person name="Zhao H."/>
            <person name="Song W."/>
            <person name="Zhang M."/>
            <person name="Cui Y."/>
            <person name="Dong X."/>
            <person name="Liu H."/>
            <person name="Ma X."/>
            <person name="Jiao Y."/>
            <person name="Wang B."/>
            <person name="Wei X."/>
            <person name="Stein J.C."/>
            <person name="Glaubitz J.C."/>
            <person name="Lu F."/>
            <person name="Yu G."/>
            <person name="Liang C."/>
            <person name="Fengler K."/>
            <person name="Li B."/>
            <person name="Rafalski A."/>
            <person name="Schnable P.S."/>
            <person name="Ware D.H."/>
            <person name="Buckler E.S."/>
            <person name="Lai J."/>
        </authorList>
    </citation>
    <scope>NUCLEOTIDE SEQUENCE [LARGE SCALE GENOMIC DNA]</scope>
    <source>
        <tissue evidence="9">Seedling</tissue>
    </source>
</reference>
<dbReference type="ExpressionAtlas" id="A0A3L6FC09">
    <property type="expression patterns" value="baseline and differential"/>
</dbReference>
<dbReference type="GO" id="GO:0005788">
    <property type="term" value="C:endoplasmic reticulum lumen"/>
    <property type="evidence" value="ECO:0007669"/>
    <property type="project" value="UniProtKB-SubCell"/>
</dbReference>
<keyword evidence="3 7" id="KW-0732">Signal</keyword>
<dbReference type="SUPFAM" id="SSF52833">
    <property type="entry name" value="Thioredoxin-like"/>
    <property type="match status" value="1"/>
</dbReference>
<dbReference type="InterPro" id="IPR038219">
    <property type="entry name" value="Sep15/SelM_sf"/>
</dbReference>
<dbReference type="PANTHER" id="PTHR13077">
    <property type="entry name" value="SELENOPROTEIN F"/>
    <property type="match status" value="1"/>
</dbReference>
<accession>A0A3L6FC09</accession>
<evidence type="ECO:0000256" key="3">
    <source>
        <dbReference type="ARBA" id="ARBA00022729"/>
    </source>
</evidence>
<gene>
    <name evidence="9" type="primary">SELENOF</name>
    <name evidence="9" type="ORF">Zm00014a_015293</name>
</gene>
<evidence type="ECO:0000256" key="4">
    <source>
        <dbReference type="ARBA" id="ARBA00022824"/>
    </source>
</evidence>
<dbReference type="Pfam" id="PF08806">
    <property type="entry name" value="Sep15_SelM"/>
    <property type="match status" value="1"/>
</dbReference>
<dbReference type="InterPro" id="IPR014912">
    <property type="entry name" value="Sep15_SelM_dom"/>
</dbReference>
<protein>
    <recommendedName>
        <fullName evidence="6">Selenoprotein F</fullName>
    </recommendedName>
</protein>
<evidence type="ECO:0000313" key="9">
    <source>
        <dbReference type="EMBL" id="PWZ30488.1"/>
    </source>
</evidence>
<comment type="subcellular location">
    <subcellularLocation>
        <location evidence="1">Endoplasmic reticulum lumen</location>
    </subcellularLocation>
</comment>
<feature type="signal peptide" evidence="7">
    <location>
        <begin position="1"/>
        <end position="27"/>
    </location>
</feature>
<feature type="domain" description="Selenoprotein F/M" evidence="8">
    <location>
        <begin position="84"/>
        <end position="140"/>
    </location>
</feature>
<dbReference type="AlphaFoldDB" id="A0A3L6FC09"/>
<organism evidence="9">
    <name type="scientific">Zea mays</name>
    <name type="common">Maize</name>
    <dbReference type="NCBI Taxonomy" id="4577"/>
    <lineage>
        <taxon>Eukaryota</taxon>
        <taxon>Viridiplantae</taxon>
        <taxon>Streptophyta</taxon>
        <taxon>Embryophyta</taxon>
        <taxon>Tracheophyta</taxon>
        <taxon>Spermatophyta</taxon>
        <taxon>Magnoliopsida</taxon>
        <taxon>Liliopsida</taxon>
        <taxon>Poales</taxon>
        <taxon>Poaceae</taxon>
        <taxon>PACMAD clade</taxon>
        <taxon>Panicoideae</taxon>
        <taxon>Andropogonodae</taxon>
        <taxon>Andropogoneae</taxon>
        <taxon>Tripsacinae</taxon>
        <taxon>Zea</taxon>
    </lineage>
</organism>
<evidence type="ECO:0000256" key="5">
    <source>
        <dbReference type="ARBA" id="ARBA00022933"/>
    </source>
</evidence>
<feature type="chain" id="PRO_5018201372" description="Selenoprotein F" evidence="7">
    <location>
        <begin position="28"/>
        <end position="178"/>
    </location>
</feature>
<evidence type="ECO:0000256" key="1">
    <source>
        <dbReference type="ARBA" id="ARBA00004319"/>
    </source>
</evidence>
<sequence length="178" mass="19849">MDRSYLPVAAAAAVALVLVCCSGLCRGERLGARECEDLGFTGLALCSDCNALSEFVKDQELVEDCHKCCTEDSDDSISKLTFSGAIIEVCMRKLVFYPEVVGFLEEDKDDFPYVETRYSYGSPPKLIMLDNKGEQKETIRQVLLNSRVNLQLSDLHSYTCITANSIRTAWLNLFHILS</sequence>
<dbReference type="PANTHER" id="PTHR13077:SF6">
    <property type="entry name" value="SELENOPROTEIN F"/>
    <property type="match status" value="1"/>
</dbReference>
<evidence type="ECO:0000256" key="2">
    <source>
        <dbReference type="ARBA" id="ARBA00005742"/>
    </source>
</evidence>
<evidence type="ECO:0000259" key="8">
    <source>
        <dbReference type="Pfam" id="PF08806"/>
    </source>
</evidence>
<keyword evidence="4" id="KW-0256">Endoplasmic reticulum</keyword>
<comment type="similarity">
    <text evidence="2">Belongs to the selenoprotein M/F family.</text>
</comment>
<proteinExistence type="inferred from homology"/>
<dbReference type="Proteomes" id="UP000251960">
    <property type="component" value="Chromosome 3"/>
</dbReference>
<keyword evidence="5" id="KW-0712">Selenocysteine</keyword>